<evidence type="ECO:0000313" key="1">
    <source>
        <dbReference type="EMBL" id="EJF79757.1"/>
    </source>
</evidence>
<dbReference type="AlphaFoldDB" id="J1J6A9"/>
<dbReference type="HOGENOM" id="CLU_057828_1_0_5"/>
<protein>
    <submittedName>
        <fullName evidence="1">Uncharacterized protein</fullName>
    </submittedName>
</protein>
<dbReference type="PATRIC" id="fig|1094563.3.peg.781"/>
<dbReference type="Proteomes" id="UP000008947">
    <property type="component" value="Unassembled WGS sequence"/>
</dbReference>
<comment type="caution">
    <text evidence="1">The sequence shown here is derived from an EMBL/GenBank/DDBJ whole genome shotgun (WGS) entry which is preliminary data.</text>
</comment>
<dbReference type="Gene3D" id="1.20.58.430">
    <property type="entry name" value="Type IV secretion system, VirB5-domain"/>
    <property type="match status" value="1"/>
</dbReference>
<dbReference type="Pfam" id="PF07996">
    <property type="entry name" value="T4SS"/>
    <property type="match status" value="1"/>
</dbReference>
<accession>J1J6A9</accession>
<dbReference type="InterPro" id="IPR023220">
    <property type="entry name" value="T4SS_VirB5-domain"/>
</dbReference>
<keyword evidence="2" id="KW-1185">Reference proteome</keyword>
<dbReference type="EMBL" id="AILU01000022">
    <property type="protein sequence ID" value="EJF79757.1"/>
    <property type="molecule type" value="Genomic_DNA"/>
</dbReference>
<gene>
    <name evidence="1" type="ORF">MCQ_00678</name>
</gene>
<evidence type="ECO:0000313" key="2">
    <source>
        <dbReference type="Proteomes" id="UP000008947"/>
    </source>
</evidence>
<dbReference type="RefSeq" id="WP_006923553.1">
    <property type="nucleotide sequence ID" value="NZ_JH725023.1"/>
</dbReference>
<proteinExistence type="predicted"/>
<dbReference type="eggNOG" id="ENOG5032TDS">
    <property type="taxonomic scope" value="Bacteria"/>
</dbReference>
<name>J1J6A9_9HYPH</name>
<sequence>MRKLTIIAAVSVILATLNPEKSWSSDPYFFNVQSDIRKIIEKINEAITGKTRIEISKLGQNNPDLYFVKPESIYDMSKQGEVGKETPTLFRKIIREENYLRNVPVDEARETIDERNQYAAIIDKAVNLRIFEEIENRFQQIALMVTDTSNMEDLKGVSDLQLRIKGMLATIQNEAIKLQMIARSRNTEKTLIQRLKRKRNIQILQSVNRDMPKIRS</sequence>
<dbReference type="CDD" id="cd14262">
    <property type="entry name" value="VirB5_like"/>
    <property type="match status" value="1"/>
</dbReference>
<dbReference type="InterPro" id="IPR014158">
    <property type="entry name" value="T4SS_VirB5"/>
</dbReference>
<organism evidence="1 2">
    <name type="scientific">Candidatus Bartonella washoeensis Sb944nv</name>
    <dbReference type="NCBI Taxonomy" id="1094563"/>
    <lineage>
        <taxon>Bacteria</taxon>
        <taxon>Pseudomonadati</taxon>
        <taxon>Pseudomonadota</taxon>
        <taxon>Alphaproteobacteria</taxon>
        <taxon>Hyphomicrobiales</taxon>
        <taxon>Bartonellaceae</taxon>
        <taxon>Bartonella</taxon>
    </lineage>
</organism>
<reference evidence="1 2" key="1">
    <citation type="submission" date="2012-03" db="EMBL/GenBank/DDBJ databases">
        <title>The Genome Sequence of Bartonella washoensis Sb944nv.</title>
        <authorList>
            <consortium name="The Broad Institute Genome Sequencing Platform"/>
            <consortium name="The Broad Institute Genome Sequencing Center for Infectious Disease"/>
            <person name="Feldgarden M."/>
            <person name="Kirby J."/>
            <person name="Kosoy M."/>
            <person name="Birtles R."/>
            <person name="Probert W.S."/>
            <person name="Chiaraviglio L."/>
            <person name="Young S.K."/>
            <person name="Zeng Q."/>
            <person name="Gargeya S."/>
            <person name="Fitzgerald M."/>
            <person name="Haas B."/>
            <person name="Abouelleil A."/>
            <person name="Alvarado L."/>
            <person name="Arachchi H.M."/>
            <person name="Berlin A."/>
            <person name="Chapman S.B."/>
            <person name="Gearin G."/>
            <person name="Goldberg J."/>
            <person name="Griggs A."/>
            <person name="Gujja S."/>
            <person name="Hansen M."/>
            <person name="Heiman D."/>
            <person name="Howarth C."/>
            <person name="Larimer J."/>
            <person name="Lui A."/>
            <person name="MacDonald P.J.P."/>
            <person name="McCowen C."/>
            <person name="Montmayeur A."/>
            <person name="Murphy C."/>
            <person name="Neiman D."/>
            <person name="Pearson M."/>
            <person name="Priest M."/>
            <person name="Roberts A."/>
            <person name="Saif S."/>
            <person name="Shea T."/>
            <person name="Sisk P."/>
            <person name="Stolte C."/>
            <person name="Sykes S."/>
            <person name="Wortman J."/>
            <person name="Nusbaum C."/>
            <person name="Birren B."/>
        </authorList>
    </citation>
    <scope>NUCLEOTIDE SEQUENCE [LARGE SCALE GENOMIC DNA]</scope>
    <source>
        <strain evidence="1 2">Sb944nv</strain>
    </source>
</reference>
<dbReference type="SUPFAM" id="SSF101082">
    <property type="entry name" value="Typo IV secretion system protein TraC"/>
    <property type="match status" value="1"/>
</dbReference>